<dbReference type="GO" id="GO:0005829">
    <property type="term" value="C:cytosol"/>
    <property type="evidence" value="ECO:0007669"/>
    <property type="project" value="TreeGrafter"/>
</dbReference>
<sequence>MPDVSSPVVRSAGSTLARAAAPARPRGLWSSRLWAVLAPVDGALLGHPFLTGVADGTLALDVFTGYLVQDAHYLSGYARALALLGARAGDLADTAVLARHAAGTVEVELTLHTELLAAVGVDAAALAAAPPSPTTHAYTAHLLATAALGGVADGVAAVLPCFWLYARAGAALAATGSPEPRYQRWVDSYASEAFAAVVEEVLALVDRLGTGLTAAQRAHAEAAALTSARYEWMFFDAALRQERWP</sequence>
<dbReference type="NCBIfam" id="TIGR04306">
    <property type="entry name" value="salvage_TenA"/>
    <property type="match status" value="1"/>
</dbReference>
<evidence type="ECO:0000259" key="3">
    <source>
        <dbReference type="Pfam" id="PF03070"/>
    </source>
</evidence>
<dbReference type="Gene3D" id="1.20.910.10">
    <property type="entry name" value="Heme oxygenase-like"/>
    <property type="match status" value="1"/>
</dbReference>
<comment type="similarity">
    <text evidence="2">Belongs to the TenA family.</text>
</comment>
<reference evidence="4" key="1">
    <citation type="submission" date="2020-02" db="EMBL/GenBank/DDBJ databases">
        <authorList>
            <person name="Meier V. D."/>
        </authorList>
    </citation>
    <scope>NUCLEOTIDE SEQUENCE</scope>
    <source>
        <strain evidence="4">AVDCRST_MAG48</strain>
    </source>
</reference>
<evidence type="ECO:0000313" key="4">
    <source>
        <dbReference type="EMBL" id="CAA9328497.1"/>
    </source>
</evidence>
<dbReference type="EC" id="3.5.99.2" evidence="2"/>
<comment type="pathway">
    <text evidence="1 2">Cofactor biosynthesis; thiamine diphosphate biosynthesis.</text>
</comment>
<dbReference type="AlphaFoldDB" id="A0A6J4LC58"/>
<accession>A0A6J4LC58</accession>
<dbReference type="PANTHER" id="PTHR43198">
    <property type="entry name" value="BIFUNCTIONAL TH2 PROTEIN"/>
    <property type="match status" value="1"/>
</dbReference>
<dbReference type="InterPro" id="IPR004305">
    <property type="entry name" value="Thiaminase-2/PQQC"/>
</dbReference>
<dbReference type="GO" id="GO:0009229">
    <property type="term" value="P:thiamine diphosphate biosynthetic process"/>
    <property type="evidence" value="ECO:0007669"/>
    <property type="project" value="UniProtKB-UniPathway"/>
</dbReference>
<comment type="catalytic activity">
    <reaction evidence="2">
        <text>thiamine + H2O = 5-(2-hydroxyethyl)-4-methylthiazole + 4-amino-5-hydroxymethyl-2-methylpyrimidine + H(+)</text>
        <dbReference type="Rhea" id="RHEA:17509"/>
        <dbReference type="ChEBI" id="CHEBI:15377"/>
        <dbReference type="ChEBI" id="CHEBI:15378"/>
        <dbReference type="ChEBI" id="CHEBI:16892"/>
        <dbReference type="ChEBI" id="CHEBI:17957"/>
        <dbReference type="ChEBI" id="CHEBI:18385"/>
        <dbReference type="EC" id="3.5.99.2"/>
    </reaction>
</comment>
<gene>
    <name evidence="4" type="ORF">AVDCRST_MAG48-3011</name>
</gene>
<keyword evidence="2" id="KW-0784">Thiamine biosynthesis</keyword>
<dbReference type="InterPro" id="IPR027574">
    <property type="entry name" value="Thiaminase_II"/>
</dbReference>
<organism evidence="4">
    <name type="scientific">uncultured Friedmanniella sp</name>
    <dbReference type="NCBI Taxonomy" id="335381"/>
    <lineage>
        <taxon>Bacteria</taxon>
        <taxon>Bacillati</taxon>
        <taxon>Actinomycetota</taxon>
        <taxon>Actinomycetes</taxon>
        <taxon>Propionibacteriales</taxon>
        <taxon>Nocardioidaceae</taxon>
        <taxon>Friedmanniella</taxon>
        <taxon>environmental samples</taxon>
    </lineage>
</organism>
<proteinExistence type="inferred from homology"/>
<feature type="non-terminal residue" evidence="4">
    <location>
        <position position="245"/>
    </location>
</feature>
<dbReference type="InterPro" id="IPR016084">
    <property type="entry name" value="Haem_Oase-like_multi-hlx"/>
</dbReference>
<name>A0A6J4LC58_9ACTN</name>
<dbReference type="UniPathway" id="UPA00060"/>
<dbReference type="GO" id="GO:0009228">
    <property type="term" value="P:thiamine biosynthetic process"/>
    <property type="evidence" value="ECO:0007669"/>
    <property type="project" value="UniProtKB-KW"/>
</dbReference>
<comment type="catalytic activity">
    <reaction evidence="2">
        <text>4-amino-5-aminomethyl-2-methylpyrimidine + H2O = 4-amino-5-hydroxymethyl-2-methylpyrimidine + NH4(+)</text>
        <dbReference type="Rhea" id="RHEA:31799"/>
        <dbReference type="ChEBI" id="CHEBI:15377"/>
        <dbReference type="ChEBI" id="CHEBI:16892"/>
        <dbReference type="ChEBI" id="CHEBI:28938"/>
        <dbReference type="ChEBI" id="CHEBI:63416"/>
        <dbReference type="EC" id="3.5.99.2"/>
    </reaction>
</comment>
<evidence type="ECO:0000256" key="2">
    <source>
        <dbReference type="RuleBase" id="RU363093"/>
    </source>
</evidence>
<feature type="domain" description="Thiaminase-2/PQQC" evidence="3">
    <location>
        <begin position="43"/>
        <end position="240"/>
    </location>
</feature>
<dbReference type="PANTHER" id="PTHR43198:SF2">
    <property type="entry name" value="SI:CH1073-67J19.1-RELATED"/>
    <property type="match status" value="1"/>
</dbReference>
<dbReference type="Pfam" id="PF03070">
    <property type="entry name" value="TENA_THI-4"/>
    <property type="match status" value="1"/>
</dbReference>
<dbReference type="EMBL" id="CADCTS010000429">
    <property type="protein sequence ID" value="CAA9328497.1"/>
    <property type="molecule type" value="Genomic_DNA"/>
</dbReference>
<dbReference type="SUPFAM" id="SSF48613">
    <property type="entry name" value="Heme oxygenase-like"/>
    <property type="match status" value="1"/>
</dbReference>
<dbReference type="InterPro" id="IPR050967">
    <property type="entry name" value="Thiamine_Salvage_TenA"/>
</dbReference>
<comment type="function">
    <text evidence="2">Catalyzes an amino-pyrimidine hydrolysis reaction at the C5' of the pyrimidine moiety of thiamine compounds, a reaction that is part of a thiamine salvage pathway.</text>
</comment>
<keyword evidence="2" id="KW-0378">Hydrolase</keyword>
<protein>
    <recommendedName>
        <fullName evidence="2">Aminopyrimidine aminohydrolase</fullName>
        <ecNumber evidence="2">3.5.99.2</ecNumber>
    </recommendedName>
</protein>
<dbReference type="CDD" id="cd19365">
    <property type="entry name" value="TenA_C-like"/>
    <property type="match status" value="1"/>
</dbReference>
<evidence type="ECO:0000256" key="1">
    <source>
        <dbReference type="ARBA" id="ARBA00004948"/>
    </source>
</evidence>
<dbReference type="GO" id="GO:0050334">
    <property type="term" value="F:thiaminase activity"/>
    <property type="evidence" value="ECO:0007669"/>
    <property type="project" value="UniProtKB-EC"/>
</dbReference>